<keyword evidence="4" id="KW-1185">Reference proteome</keyword>
<dbReference type="AlphaFoldDB" id="A0A2S6NHY0"/>
<dbReference type="EMBL" id="NHRY01000126">
    <property type="protein sequence ID" value="PPQ34204.1"/>
    <property type="molecule type" value="Genomic_DNA"/>
</dbReference>
<feature type="compositionally biased region" description="Low complexity" evidence="1">
    <location>
        <begin position="49"/>
        <end position="74"/>
    </location>
</feature>
<proteinExistence type="predicted"/>
<organism evidence="3 4">
    <name type="scientific">Rhodopila globiformis</name>
    <name type="common">Rhodopseudomonas globiformis</name>
    <dbReference type="NCBI Taxonomy" id="1071"/>
    <lineage>
        <taxon>Bacteria</taxon>
        <taxon>Pseudomonadati</taxon>
        <taxon>Pseudomonadota</taxon>
        <taxon>Alphaproteobacteria</taxon>
        <taxon>Acetobacterales</taxon>
        <taxon>Acetobacteraceae</taxon>
        <taxon>Rhodopila</taxon>
    </lineage>
</organism>
<evidence type="ECO:0000313" key="3">
    <source>
        <dbReference type="EMBL" id="PPQ34204.1"/>
    </source>
</evidence>
<name>A0A2S6NHY0_RHOGL</name>
<reference evidence="3 4" key="1">
    <citation type="journal article" date="2018" name="Arch. Microbiol.">
        <title>New insights into the metabolic potential of the phototrophic purple bacterium Rhodopila globiformis DSM 161(T) from its draft genome sequence and evidence for a vanadium-dependent nitrogenase.</title>
        <authorList>
            <person name="Imhoff J.F."/>
            <person name="Rahn T."/>
            <person name="Kunzel S."/>
            <person name="Neulinger S.C."/>
        </authorList>
    </citation>
    <scope>NUCLEOTIDE SEQUENCE [LARGE SCALE GENOMIC DNA]</scope>
    <source>
        <strain evidence="3 4">DSM 161</strain>
    </source>
</reference>
<evidence type="ECO:0000313" key="4">
    <source>
        <dbReference type="Proteomes" id="UP000239724"/>
    </source>
</evidence>
<protein>
    <recommendedName>
        <fullName evidence="2">Band 7 domain-containing protein</fullName>
    </recommendedName>
</protein>
<gene>
    <name evidence="3" type="ORF">CCS01_12040</name>
</gene>
<evidence type="ECO:0000259" key="2">
    <source>
        <dbReference type="Pfam" id="PF01145"/>
    </source>
</evidence>
<feature type="domain" description="Band 7" evidence="2">
    <location>
        <begin position="117"/>
        <end position="323"/>
    </location>
</feature>
<accession>A0A2S6NHY0</accession>
<dbReference type="Proteomes" id="UP000239724">
    <property type="component" value="Unassembled WGS sequence"/>
</dbReference>
<feature type="compositionally biased region" description="Basic and acidic residues" evidence="1">
    <location>
        <begin position="33"/>
        <end position="48"/>
    </location>
</feature>
<dbReference type="InterPro" id="IPR001107">
    <property type="entry name" value="Band_7"/>
</dbReference>
<evidence type="ECO:0000256" key="1">
    <source>
        <dbReference type="SAM" id="MobiDB-lite"/>
    </source>
</evidence>
<sequence>MTPGAGNSDRPPETVPPVMAGGGPPSTLGGADAEERRGWRASARHDDGTAGADGKAGADGTAGADGMASAGGSDPVPPGMPGVPDGPVVQSLRIGFRTLYLGTLLLALGWLASNCRQVPADSQIVVRRFGQIVRVQPAGLLLAWPRPIEQVDLLPAAARQIELTVAPQESATPGAAGTSLTGDGGAVLLRATLTWHVVDPVAYDLAQAHVVPALNRLFAASVTTLAAGRSIDDFLVVRSGQEGSPDAAEPMVQAQRQALRGDLVTAINRRLRALELQGAPLGVEVTRADINAQLPPAAKPGFDAVLAATQRVEEGLAAARTQATLTLQTGDRDHDRILTEARATAEETVDKARAQVAAIAALEAGDDPAGRAGLLERLYRDRVTAVLGQAGHLLAVDPRGGPRLILPGNQPSSN</sequence>
<comment type="caution">
    <text evidence="3">The sequence shown here is derived from an EMBL/GenBank/DDBJ whole genome shotgun (WGS) entry which is preliminary data.</text>
</comment>
<feature type="region of interest" description="Disordered" evidence="1">
    <location>
        <begin position="1"/>
        <end position="84"/>
    </location>
</feature>
<dbReference type="Pfam" id="PF01145">
    <property type="entry name" value="Band_7"/>
    <property type="match status" value="1"/>
</dbReference>